<feature type="non-terminal residue" evidence="1">
    <location>
        <position position="7"/>
    </location>
</feature>
<dbReference type="Ensembl" id="ENST00000604446.1">
    <property type="protein sequence ID" value="ENSP00000473700.1"/>
    <property type="gene ID" value="ENSG00000270824.1"/>
</dbReference>
<dbReference type="VEuPathDB" id="HostDB:ENSG00000270961"/>
<dbReference type="GeneCards" id="IGHD5OR15-5A"/>
<dbReference type="EMBL" id="AC127381">
    <property type="status" value="NOT_ANNOTATED_CDS"/>
    <property type="molecule type" value="Genomic_DNA"/>
</dbReference>
<dbReference type="EMBL" id="AC037471">
    <property type="status" value="NOT_ANNOTATED_CDS"/>
    <property type="molecule type" value="Genomic_DNA"/>
</dbReference>
<sequence length="7" mass="746">VDIVSTI</sequence>
<accession>A0A0G2JLJ8</accession>
<evidence type="ECO:0000313" key="2">
    <source>
        <dbReference type="Ensembl" id="ENSP00000473849.1"/>
    </source>
</evidence>
<dbReference type="Ensembl" id="ENST00000604642.1">
    <property type="protein sequence ID" value="ENSP00000473849.1"/>
    <property type="gene ID" value="ENSG00000270961.1"/>
</dbReference>
<dbReference type="HGNC" id="HGNC:5513">
    <property type="gene designation" value="IGHD5OR15-5B"/>
</dbReference>
<proteinExistence type="predicted"/>
<reference evidence="1 3" key="3">
    <citation type="journal article" date="2006" name="Nature">
        <title>Analysis of the DNA sequence and duplication history of human chromosome 15.</title>
        <authorList>
            <person name="Zody M.C."/>
            <person name="Garber M."/>
            <person name="Sharpe T."/>
            <person name="Young S.K."/>
            <person name="Rowen L."/>
            <person name="O'Neill K."/>
            <person name="Whittaker C.A."/>
            <person name="Kamal M."/>
            <person name="Chang J.L."/>
            <person name="Cuomo C.A."/>
            <person name="Dewar K."/>
            <person name="FitzGerald M.G."/>
            <person name="Kodira C.D."/>
            <person name="Madan A."/>
            <person name="Qin S."/>
            <person name="Yang X."/>
            <person name="Abbasi N."/>
            <person name="Abouelleil A."/>
            <person name="Arachchi H.M."/>
            <person name="Baradarani L."/>
            <person name="Birditt B."/>
            <person name="Bloom S."/>
            <person name="Bloom T."/>
            <person name="Borowsky M.L."/>
            <person name="Burke J."/>
            <person name="Butler J."/>
            <person name="Cook A."/>
            <person name="DeArellano K."/>
            <person name="DeCaprio D."/>
            <person name="Dorris L.III."/>
            <person name="Dors M."/>
            <person name="Eichler E.E."/>
            <person name="Engels R."/>
            <person name="Fahey J."/>
            <person name="Fleetwood P."/>
            <person name="Friedman C."/>
            <person name="Gearin G."/>
            <person name="Hall J.L."/>
            <person name="Hensley G."/>
            <person name="Johnson E."/>
            <person name="Jones C."/>
            <person name="Kamat A."/>
            <person name="Kaur A."/>
            <person name="Locke D.P."/>
            <person name="Madan A."/>
            <person name="Munson G."/>
            <person name="Jaffe D.B."/>
            <person name="Lui A."/>
            <person name="Macdonald P."/>
            <person name="Mauceli E."/>
            <person name="Naylor J.W."/>
            <person name="Nesbitt R."/>
            <person name="Nicol R."/>
            <person name="O'Leary S.B."/>
            <person name="Ratcliffe A."/>
            <person name="Rounsley S."/>
            <person name="She X."/>
            <person name="Sneddon K.M."/>
            <person name="Stewart S."/>
            <person name="Sougnez C."/>
            <person name="Stone S.M."/>
            <person name="Topham K."/>
            <person name="Vincent D."/>
            <person name="Wang S."/>
            <person name="Zimmer A.R."/>
            <person name="Birren B.W."/>
            <person name="Hood L."/>
            <person name="Lander E.S."/>
            <person name="Nusbaum C."/>
        </authorList>
    </citation>
    <scope>NUCLEOTIDE SEQUENCE [LARGE SCALE GENOMIC DNA]</scope>
</reference>
<dbReference type="HGNC" id="HGNC:5512">
    <property type="gene designation" value="IGHD5OR15-5A"/>
</dbReference>
<evidence type="ECO:0000313" key="1">
    <source>
        <dbReference type="Ensembl" id="ENSP00000473700.1"/>
    </source>
</evidence>
<dbReference type="AGR" id="HGNC:5512"/>
<dbReference type="GeneCards" id="IGHD5OR15-5B"/>
<keyword evidence="3" id="KW-1185">Reference proteome</keyword>
<dbReference type="BioMuta" id="IGHD5OR15-5A"/>
<name>A0A0G2JLJ8_HUMAN</name>
<gene>
    <name evidence="1" type="primary">IGHD5OR15-5B</name>
    <name evidence="2" type="synonym">IGHD5OR15-5A</name>
</gene>
<feature type="non-terminal residue" evidence="1">
    <location>
        <position position="1"/>
    </location>
</feature>
<evidence type="ECO:0000313" key="3">
    <source>
        <dbReference type="Proteomes" id="UP000005640"/>
    </source>
</evidence>
<dbReference type="Proteomes" id="UP000005640">
    <property type="component" value="Chromosome 15"/>
</dbReference>
<reference evidence="1" key="1">
    <citation type="journal article" date="2001" name="Nature">
        <title>Initial sequencing and analysis of the human genome.</title>
        <authorList>
            <consortium name="International Human Genome Sequencing Consortium"/>
            <person name="Lander E.S."/>
            <person name="Linton L.M."/>
            <person name="Birren B."/>
            <person name="Nusbaum C."/>
            <person name="Zody M.C."/>
            <person name="Baldwin J."/>
            <person name="Devon K."/>
            <person name="Dewar K."/>
            <person name="Doyle M."/>
            <person name="FitzHugh W."/>
            <person name="Funke R."/>
            <person name="Gage D."/>
            <person name="Harris K."/>
            <person name="Heaford A."/>
            <person name="Howland J."/>
            <person name="Kann L."/>
            <person name="Lehoczky J."/>
            <person name="LeVine R."/>
            <person name="McEwan P."/>
            <person name="McKernan K."/>
            <person name="Meldrim J."/>
            <person name="Mesirov J.P."/>
            <person name="Miranda C."/>
            <person name="Morris W."/>
            <person name="Naylor J."/>
            <person name="Raymond C."/>
            <person name="Rosetti M."/>
            <person name="Santos R."/>
            <person name="Sheridan A."/>
            <person name="Sougnez C."/>
            <person name="Stange-Thomann N."/>
            <person name="Stojanovic N."/>
            <person name="Subramanian A."/>
            <person name="Wyman D."/>
            <person name="Rogers J."/>
            <person name="Sulston J."/>
            <person name="Ainscough R."/>
            <person name="Beck S."/>
            <person name="Bentley D."/>
            <person name="Burton J."/>
            <person name="Clee C."/>
            <person name="Carter N."/>
            <person name="Coulson A."/>
            <person name="Deadman R."/>
            <person name="Deloukas P."/>
            <person name="Dunham A."/>
            <person name="Dunham I."/>
            <person name="Durbin R."/>
            <person name="French L."/>
            <person name="Grafham D."/>
            <person name="Gregory S."/>
            <person name="Hubbard T."/>
            <person name="Humphray S."/>
            <person name="Hunt A."/>
            <person name="Jones M."/>
            <person name="Lloyd C."/>
            <person name="McMurray A."/>
            <person name="Matthews L."/>
            <person name="Mercer S."/>
            <person name="Milne S."/>
            <person name="Mullikin J.C."/>
            <person name="Mungall A."/>
            <person name="Plumb R."/>
            <person name="Ross M."/>
            <person name="Shownkeen R."/>
            <person name="Sims S."/>
            <person name="Waterston R.H."/>
            <person name="Wilson R.K."/>
            <person name="Hillier L.W."/>
            <person name="McPherson J.D."/>
            <person name="Marra M.A."/>
            <person name="Mardis E.R."/>
            <person name="Fulton L.A."/>
            <person name="Chinwalla A.T."/>
            <person name="Pepin K.H."/>
            <person name="Gish W.R."/>
            <person name="Chissoe S.L."/>
            <person name="Wendl M.C."/>
            <person name="Delehaunty K.D."/>
            <person name="Miner T.L."/>
            <person name="Delehaunty A."/>
            <person name="Kramer J.B."/>
            <person name="Cook L.L."/>
            <person name="Fulton R.S."/>
            <person name="Johnson D.L."/>
            <person name="Minx P.J."/>
            <person name="Clifton S.W."/>
            <person name="Hawkins T."/>
            <person name="Branscomb E."/>
            <person name="Predki P."/>
            <person name="Richardson P."/>
            <person name="Wenning S."/>
            <person name="Slezak T."/>
            <person name="Doggett N."/>
            <person name="Cheng J.F."/>
            <person name="Olsen A."/>
            <person name="Lucas S."/>
            <person name="Elkin C."/>
            <person name="Uberbacher E."/>
            <person name="Frazier M."/>
            <person name="Gibbs R.A."/>
            <person name="Muzny D.M."/>
            <person name="Scherer S.E."/>
            <person name="Bouck J.B."/>
            <person name="Sodergren E.J."/>
            <person name="Worley K.C."/>
            <person name="Rives C.M."/>
            <person name="Gorrell J.H."/>
            <person name="Metzker M.L."/>
            <person name="Naylor S.L."/>
            <person name="Kucherlapati R.S."/>
            <person name="Nelson D.L."/>
            <person name="Weinstock G.M."/>
            <person name="Sakaki Y."/>
            <person name="Fujiyama A."/>
            <person name="Hattori M."/>
            <person name="Yada T."/>
            <person name="Toyoda A."/>
            <person name="Itoh T."/>
            <person name="Kawagoe C."/>
            <person name="Watanabe H."/>
            <person name="Totoki Y."/>
            <person name="Taylor T."/>
            <person name="Weissenbach J."/>
            <person name="Heilig R."/>
            <person name="Saurin W."/>
            <person name="Artiguenave F."/>
            <person name="Brottier P."/>
            <person name="Bruls T."/>
            <person name="Pelletier E."/>
            <person name="Robert C."/>
            <person name="Wincker P."/>
            <person name="Smith D.R."/>
            <person name="Doucette-Stamm L."/>
            <person name="Rubenfield M."/>
            <person name="Weinstock K."/>
            <person name="Lee H.M."/>
            <person name="Dubois J."/>
            <person name="Rosenthal A."/>
            <person name="Platzer M."/>
            <person name="Nyakatura G."/>
            <person name="Taudien S."/>
            <person name="Rump A."/>
            <person name="Yang H."/>
            <person name="Yu J."/>
            <person name="Wang J."/>
            <person name="Huang G."/>
            <person name="Gu J."/>
            <person name="Hood L."/>
            <person name="Rowen L."/>
            <person name="Madan A."/>
            <person name="Qin S."/>
            <person name="Davis R.W."/>
            <person name="Federspiel N.A."/>
            <person name="Abola A.P."/>
            <person name="Proctor M.J."/>
            <person name="Myers R.M."/>
            <person name="Schmutz J."/>
            <person name="Dickson M."/>
            <person name="Grimwood J."/>
            <person name="Cox D.R."/>
            <person name="Olson M.V."/>
            <person name="Kaul R."/>
            <person name="Raymond C."/>
            <person name="Shimizu N."/>
            <person name="Kawasaki K."/>
            <person name="Minoshima S."/>
            <person name="Evans G.A."/>
            <person name="Athanasiou M."/>
            <person name="Schultz R."/>
            <person name="Roe B.A."/>
            <person name="Chen F."/>
            <person name="Pan H."/>
            <person name="Ramser J."/>
            <person name="Lehrach H."/>
            <person name="Reinhardt R."/>
            <person name="McCombie W.R."/>
            <person name="de la Bastide M."/>
            <person name="Dedhia N."/>
            <person name="Blocker H."/>
            <person name="Hornischer K."/>
            <person name="Nordsiek G."/>
            <person name="Agarwala R."/>
            <person name="Aravind L."/>
            <person name="Bailey J.A."/>
            <person name="Bateman A."/>
            <person name="Batzoglou S."/>
            <person name="Birney E."/>
            <person name="Bork P."/>
            <person name="Brown D.G."/>
            <person name="Burge C.B."/>
            <person name="Cerutti L."/>
            <person name="Chen H.C."/>
            <person name="Church D."/>
            <person name="Clamp M."/>
            <person name="Copley R.R."/>
            <person name="Doerks T."/>
            <person name="Eddy S.R."/>
            <person name="Eichler E.E."/>
            <person name="Furey T.S."/>
            <person name="Galagan J."/>
            <person name="Gilbert J.G."/>
            <person name="Harmon C."/>
            <person name="Hayashizaki Y."/>
            <person name="Haussler D."/>
            <person name="Hermjakob H."/>
            <person name="Hokamp K."/>
            <person name="Jang W."/>
            <person name="Johnson L.S."/>
            <person name="Jones T.A."/>
            <person name="Kasif S."/>
            <person name="Kaspryzk A."/>
            <person name="Kennedy S."/>
            <person name="Kent W.J."/>
            <person name="Kitts P."/>
            <person name="Koonin E.V."/>
            <person name="Korf I."/>
            <person name="Kulp D."/>
            <person name="Lancet D."/>
            <person name="Lowe T.M."/>
            <person name="McLysaght A."/>
            <person name="Mikkelsen T."/>
            <person name="Moran J.V."/>
            <person name="Mulder N."/>
            <person name="Pollara V.J."/>
            <person name="Ponting C.P."/>
            <person name="Schuler G."/>
            <person name="Schultz J."/>
            <person name="Slater G."/>
            <person name="Smit A.F."/>
            <person name="Stupka E."/>
            <person name="Szustakowski J."/>
            <person name="Thierry-Mieg D."/>
            <person name="Thierry-Mieg J."/>
            <person name="Wagner L."/>
            <person name="Wallis J."/>
            <person name="Wheeler R."/>
            <person name="Williams A."/>
            <person name="Wolf Y.I."/>
            <person name="Wolfe K.H."/>
            <person name="Yang S.P."/>
            <person name="Yeh R.F."/>
            <person name="Collins F."/>
            <person name="Guyer M.S."/>
            <person name="Peterson J."/>
            <person name="Felsenfeld A."/>
            <person name="Wetterstrand K.A."/>
            <person name="Patrinos A."/>
            <person name="Morgan M.J."/>
            <person name="de Jong P."/>
            <person name="Catanese J.J."/>
            <person name="Osoegawa K."/>
            <person name="Shizuya H."/>
            <person name="Choi S."/>
            <person name="Chen Y.J."/>
        </authorList>
    </citation>
    <scope>NUCLEOTIDE SEQUENCE [LARGE SCALE GENOMIC DNA]</scope>
</reference>
<dbReference type="VEuPathDB" id="HostDB:ENSG00000270824"/>
<protein>
    <submittedName>
        <fullName evidence="2">Immunoglobulin heavy diversity 5/OR15-5A (non-functional)</fullName>
    </submittedName>
    <submittedName>
        <fullName evidence="1">Immunoglobulin heavy diversity 5/OR15-5B (non-functional)</fullName>
    </submittedName>
</protein>
<organism evidence="1 3">
    <name type="scientific">Homo sapiens</name>
    <name type="common">Human</name>
    <dbReference type="NCBI Taxonomy" id="9606"/>
    <lineage>
        <taxon>Eukaryota</taxon>
        <taxon>Metazoa</taxon>
        <taxon>Chordata</taxon>
        <taxon>Craniata</taxon>
        <taxon>Vertebrata</taxon>
        <taxon>Euteleostomi</taxon>
        <taxon>Mammalia</taxon>
        <taxon>Eutheria</taxon>
        <taxon>Euarchontoglires</taxon>
        <taxon>Primates</taxon>
        <taxon>Haplorrhini</taxon>
        <taxon>Catarrhini</taxon>
        <taxon>Hominidae</taxon>
        <taxon>Homo</taxon>
    </lineage>
</organism>
<dbReference type="AGR" id="HGNC:5513"/>
<reference evidence="1" key="4">
    <citation type="submission" date="2025-05" db="UniProtKB">
        <authorList>
            <consortium name="Ensembl"/>
        </authorList>
    </citation>
    <scope>IDENTIFICATION</scope>
</reference>
<reference evidence="1" key="2">
    <citation type="journal article" date="2004" name="Nature">
        <title>Finishing the euchromatic sequence of the human genome.</title>
        <authorList>
            <consortium name="International Human Genome Sequencing Consortium"/>
        </authorList>
    </citation>
    <scope>NUCLEOTIDE SEQUENCE [LARGE SCALE GENOMIC DNA]</scope>
</reference>